<name>A0A4P6Q7G2_9ACTN</name>
<dbReference type="AlphaFoldDB" id="A0A4P6Q7G2"/>
<sequence>MRLGSAVRSWGPRRRVGSRCPGQEAAATAGGGSPPQRRHPAPRAGRRRAAGIRRGKVGPAPSHRRRSCTCSHFRRRRVVTESTRSFRESRQNGYMGVLDEPVGSAPAGSPDITSHHRPRTGPTFAETASGVDLGAETGPSDSLGGPEGRTAPPNRRNRRTGRRRRTPDHPPTDSVIACRGPSAAVTALVGWLSVREQARRSSTRPRPPTARQAARSHSRPRPPPTDRRNRRARGPGDRRRNHRPYSLLPLRRTIPWPPAVKAVRQPRGAARA</sequence>
<gene>
    <name evidence="2" type="ORF">EKD16_16435</name>
</gene>
<dbReference type="EMBL" id="CP036455">
    <property type="protein sequence ID" value="QBI55059.1"/>
    <property type="molecule type" value="Genomic_DNA"/>
</dbReference>
<dbReference type="KEGG" id="strr:EKD16_16435"/>
<reference evidence="2 3" key="1">
    <citation type="submission" date="2019-02" db="EMBL/GenBank/DDBJ databases">
        <authorList>
            <person name="Khodamoradi S."/>
            <person name="Hahnke R.L."/>
            <person name="Kaempfer P."/>
            <person name="Schumann P."/>
            <person name="Rohde M."/>
            <person name="Steinert M."/>
            <person name="Luzhetskyy A."/>
            <person name="Wink J."/>
            <person name="Ruckert C."/>
        </authorList>
    </citation>
    <scope>NUCLEOTIDE SEQUENCE [LARGE SCALE GENOMIC DNA]</scope>
    <source>
        <strain evidence="2 3">M2</strain>
    </source>
</reference>
<keyword evidence="3" id="KW-1185">Reference proteome</keyword>
<dbReference type="Proteomes" id="UP000292235">
    <property type="component" value="Chromosome"/>
</dbReference>
<feature type="compositionally biased region" description="Basic residues" evidence="1">
    <location>
        <begin position="36"/>
        <end position="77"/>
    </location>
</feature>
<protein>
    <submittedName>
        <fullName evidence="2">Uncharacterized protein</fullName>
    </submittedName>
</protein>
<feature type="compositionally biased region" description="Basic residues" evidence="1">
    <location>
        <begin position="155"/>
        <end position="166"/>
    </location>
</feature>
<evidence type="ECO:0000313" key="3">
    <source>
        <dbReference type="Proteomes" id="UP000292235"/>
    </source>
</evidence>
<feature type="compositionally biased region" description="Basic residues" evidence="1">
    <location>
        <begin position="228"/>
        <end position="243"/>
    </location>
</feature>
<evidence type="ECO:0000313" key="2">
    <source>
        <dbReference type="EMBL" id="QBI55059.1"/>
    </source>
</evidence>
<evidence type="ECO:0000256" key="1">
    <source>
        <dbReference type="SAM" id="MobiDB-lite"/>
    </source>
</evidence>
<proteinExistence type="predicted"/>
<feature type="region of interest" description="Disordered" evidence="1">
    <location>
        <begin position="195"/>
        <end position="250"/>
    </location>
</feature>
<organism evidence="2 3">
    <name type="scientific">Streptomonospora litoralis</name>
    <dbReference type="NCBI Taxonomy" id="2498135"/>
    <lineage>
        <taxon>Bacteria</taxon>
        <taxon>Bacillati</taxon>
        <taxon>Actinomycetota</taxon>
        <taxon>Actinomycetes</taxon>
        <taxon>Streptosporangiales</taxon>
        <taxon>Nocardiopsidaceae</taxon>
        <taxon>Streptomonospora</taxon>
    </lineage>
</organism>
<feature type="region of interest" description="Disordered" evidence="1">
    <location>
        <begin position="1"/>
        <end position="180"/>
    </location>
</feature>
<accession>A0A4P6Q7G2</accession>